<dbReference type="Proteomes" id="UP000287969">
    <property type="component" value="Chromosome"/>
</dbReference>
<keyword evidence="1" id="KW-1133">Transmembrane helix</keyword>
<keyword evidence="4" id="KW-1185">Reference proteome</keyword>
<dbReference type="InterPro" id="IPR036890">
    <property type="entry name" value="HATPase_C_sf"/>
</dbReference>
<keyword evidence="3" id="KW-0067">ATP-binding</keyword>
<dbReference type="InterPro" id="IPR032834">
    <property type="entry name" value="NatK-like_C"/>
</dbReference>
<dbReference type="PANTHER" id="PTHR40448">
    <property type="entry name" value="TWO-COMPONENT SENSOR HISTIDINE KINASE"/>
    <property type="match status" value="1"/>
</dbReference>
<evidence type="ECO:0000313" key="3">
    <source>
        <dbReference type="EMBL" id="QAT61399.1"/>
    </source>
</evidence>
<dbReference type="AlphaFoldDB" id="A0A410QBR6"/>
<organism evidence="3 4">
    <name type="scientific">Acidilutibacter cellobiosedens</name>
    <dbReference type="NCBI Taxonomy" id="2507161"/>
    <lineage>
        <taxon>Bacteria</taxon>
        <taxon>Bacillati</taxon>
        <taxon>Bacillota</taxon>
        <taxon>Tissierellia</taxon>
        <taxon>Tissierellales</taxon>
        <taxon>Acidilutibacteraceae</taxon>
        <taxon>Acidilutibacter</taxon>
    </lineage>
</organism>
<feature type="transmembrane region" description="Helical" evidence="1">
    <location>
        <begin position="6"/>
        <end position="23"/>
    </location>
</feature>
<dbReference type="GO" id="GO:0042802">
    <property type="term" value="F:identical protein binding"/>
    <property type="evidence" value="ECO:0007669"/>
    <property type="project" value="TreeGrafter"/>
</dbReference>
<keyword evidence="1" id="KW-0812">Transmembrane</keyword>
<accession>A0A410QBR6</accession>
<evidence type="ECO:0000256" key="1">
    <source>
        <dbReference type="SAM" id="Phobius"/>
    </source>
</evidence>
<reference evidence="4" key="1">
    <citation type="submission" date="2019-01" db="EMBL/GenBank/DDBJ databases">
        <title>Draft genomes of a novel of Sporanaerobacter strains.</title>
        <authorList>
            <person name="Ma S."/>
        </authorList>
    </citation>
    <scope>NUCLEOTIDE SEQUENCE [LARGE SCALE GENOMIC DNA]</scope>
    <source>
        <strain evidence="4">NJN-17</strain>
    </source>
</reference>
<dbReference type="SUPFAM" id="SSF55874">
    <property type="entry name" value="ATPase domain of HSP90 chaperone/DNA topoisomerase II/histidine kinase"/>
    <property type="match status" value="1"/>
</dbReference>
<evidence type="ECO:0000259" key="2">
    <source>
        <dbReference type="Pfam" id="PF14501"/>
    </source>
</evidence>
<dbReference type="Pfam" id="PF14501">
    <property type="entry name" value="HATPase_c_5"/>
    <property type="match status" value="1"/>
</dbReference>
<dbReference type="GO" id="GO:0005524">
    <property type="term" value="F:ATP binding"/>
    <property type="evidence" value="ECO:0007669"/>
    <property type="project" value="UniProtKB-KW"/>
</dbReference>
<gene>
    <name evidence="3" type="ORF">EQM13_07320</name>
</gene>
<protein>
    <submittedName>
        <fullName evidence="3">ATP-binding protein</fullName>
    </submittedName>
</protein>
<dbReference type="OrthoDB" id="1634477at2"/>
<dbReference type="EMBL" id="CP035282">
    <property type="protein sequence ID" value="QAT61399.1"/>
    <property type="molecule type" value="Genomic_DNA"/>
</dbReference>
<feature type="domain" description="Sensor histidine kinase NatK-like C-terminal" evidence="2">
    <location>
        <begin position="136"/>
        <end position="238"/>
    </location>
</feature>
<dbReference type="Gene3D" id="3.30.565.10">
    <property type="entry name" value="Histidine kinase-like ATPase, C-terminal domain"/>
    <property type="match status" value="1"/>
</dbReference>
<dbReference type="KEGG" id="spoa:EQM13_07320"/>
<dbReference type="PANTHER" id="PTHR40448:SF1">
    <property type="entry name" value="TWO-COMPONENT SENSOR HISTIDINE KINASE"/>
    <property type="match status" value="1"/>
</dbReference>
<keyword evidence="3" id="KW-0547">Nucleotide-binding</keyword>
<keyword evidence="1" id="KW-0472">Membrane</keyword>
<sequence length="244" mass="28195">MSLYFLLMSVLMIYLFGRICLFYQKEKQMYALKLKNKALKDQLAFQEASASELKKIRHDIKNNLANISYLLKENHIEESVGYINAITSTLESTKSIIHCGNNYLDSILNYEMTLCKNNNIDACFEIDNIPKLNIAPTDLSSIISNVLNNAVEANLKLTESERYISLKIFCYKNYLSIIVKNPYKHILIEDNGTLITNKKDKFYHGYGLKSVESSVKRYRGNFKYSYENNIFMSMIILPLNPNSD</sequence>
<proteinExistence type="predicted"/>
<evidence type="ECO:0000313" key="4">
    <source>
        <dbReference type="Proteomes" id="UP000287969"/>
    </source>
</evidence>
<dbReference type="CDD" id="cd16935">
    <property type="entry name" value="HATPase_AgrC-ComD-like"/>
    <property type="match status" value="1"/>
</dbReference>
<name>A0A410QBR6_9FIRM</name>